<feature type="compositionally biased region" description="Polar residues" evidence="2">
    <location>
        <begin position="138"/>
        <end position="147"/>
    </location>
</feature>
<dbReference type="InterPro" id="IPR001357">
    <property type="entry name" value="BRCT_dom"/>
</dbReference>
<dbReference type="Proteomes" id="UP000041254">
    <property type="component" value="Unassembled WGS sequence"/>
</dbReference>
<dbReference type="EMBL" id="CDMY01000283">
    <property type="protein sequence ID" value="CEL99579.1"/>
    <property type="molecule type" value="Genomic_DNA"/>
</dbReference>
<dbReference type="SUPFAM" id="SSF52113">
    <property type="entry name" value="BRCT domain"/>
    <property type="match status" value="1"/>
</dbReference>
<dbReference type="InterPro" id="IPR036420">
    <property type="entry name" value="BRCT_dom_sf"/>
</dbReference>
<sequence>MHYKPLTTTRVIAPRESSETRLFVKCHRKDVIRPKWILDCVAQQKLIELHPTYLIHVGDELGAKWEDVMDRYGDKYYEDITPDQLAELMDSMDVPTDPQILAVAKKIMDRYPHLMRTPDMPYVSFRVYVGETPSPLLSATTAPTVSPQAGRPSRPASVRWSEAAAA</sequence>
<dbReference type="Gene3D" id="3.40.50.10190">
    <property type="entry name" value="BRCT domain"/>
    <property type="match status" value="1"/>
</dbReference>
<dbReference type="PROSITE" id="PS50172">
    <property type="entry name" value="BRCT"/>
    <property type="match status" value="1"/>
</dbReference>
<name>A0A0G4EQR1_VITBC</name>
<gene>
    <name evidence="4" type="ORF">Vbra_12647</name>
</gene>
<evidence type="ECO:0000256" key="1">
    <source>
        <dbReference type="ARBA" id="ARBA00023172"/>
    </source>
</evidence>
<dbReference type="OrthoDB" id="19394at2759"/>
<proteinExistence type="predicted"/>
<dbReference type="AlphaFoldDB" id="A0A0G4EQR1"/>
<dbReference type="GO" id="GO:0032807">
    <property type="term" value="C:DNA ligase IV complex"/>
    <property type="evidence" value="ECO:0007669"/>
    <property type="project" value="TreeGrafter"/>
</dbReference>
<protein>
    <recommendedName>
        <fullName evidence="3">BRCT domain-containing protein</fullName>
    </recommendedName>
</protein>
<dbReference type="GO" id="GO:0003910">
    <property type="term" value="F:DNA ligase (ATP) activity"/>
    <property type="evidence" value="ECO:0007669"/>
    <property type="project" value="InterPro"/>
</dbReference>
<reference evidence="4 5" key="1">
    <citation type="submission" date="2014-11" db="EMBL/GenBank/DDBJ databases">
        <authorList>
            <person name="Zhu J."/>
            <person name="Qi W."/>
            <person name="Song R."/>
        </authorList>
    </citation>
    <scope>NUCLEOTIDE SEQUENCE [LARGE SCALE GENOMIC DNA]</scope>
</reference>
<evidence type="ECO:0000256" key="2">
    <source>
        <dbReference type="SAM" id="MobiDB-lite"/>
    </source>
</evidence>
<dbReference type="GO" id="GO:0006297">
    <property type="term" value="P:nucleotide-excision repair, DNA gap filling"/>
    <property type="evidence" value="ECO:0007669"/>
    <property type="project" value="TreeGrafter"/>
</dbReference>
<keyword evidence="5" id="KW-1185">Reference proteome</keyword>
<dbReference type="GO" id="GO:0003677">
    <property type="term" value="F:DNA binding"/>
    <property type="evidence" value="ECO:0007669"/>
    <property type="project" value="InterPro"/>
</dbReference>
<accession>A0A0G4EQR1</accession>
<evidence type="ECO:0000313" key="4">
    <source>
        <dbReference type="EMBL" id="CEL99579.1"/>
    </source>
</evidence>
<dbReference type="GO" id="GO:0005524">
    <property type="term" value="F:ATP binding"/>
    <property type="evidence" value="ECO:0007669"/>
    <property type="project" value="InterPro"/>
</dbReference>
<feature type="region of interest" description="Disordered" evidence="2">
    <location>
        <begin position="138"/>
        <end position="166"/>
    </location>
</feature>
<dbReference type="VEuPathDB" id="CryptoDB:Vbra_12647"/>
<dbReference type="PhylomeDB" id="A0A0G4EQR1"/>
<dbReference type="STRING" id="1169540.A0A0G4EQR1"/>
<dbReference type="GO" id="GO:0006310">
    <property type="term" value="P:DNA recombination"/>
    <property type="evidence" value="ECO:0007669"/>
    <property type="project" value="UniProtKB-KW"/>
</dbReference>
<dbReference type="PANTHER" id="PTHR45997:SF1">
    <property type="entry name" value="DNA LIGASE 4"/>
    <property type="match status" value="1"/>
</dbReference>
<dbReference type="InParanoid" id="A0A0G4EQR1"/>
<dbReference type="InterPro" id="IPR029710">
    <property type="entry name" value="LIG4"/>
</dbReference>
<evidence type="ECO:0000259" key="3">
    <source>
        <dbReference type="PROSITE" id="PS50172"/>
    </source>
</evidence>
<dbReference type="GO" id="GO:0006303">
    <property type="term" value="P:double-strand break repair via nonhomologous end joining"/>
    <property type="evidence" value="ECO:0007669"/>
    <property type="project" value="TreeGrafter"/>
</dbReference>
<evidence type="ECO:0000313" key="5">
    <source>
        <dbReference type="Proteomes" id="UP000041254"/>
    </source>
</evidence>
<dbReference type="PANTHER" id="PTHR45997">
    <property type="entry name" value="DNA LIGASE 4"/>
    <property type="match status" value="1"/>
</dbReference>
<keyword evidence="1" id="KW-0233">DNA recombination</keyword>
<feature type="domain" description="BRCT" evidence="3">
    <location>
        <begin position="1"/>
        <end position="54"/>
    </location>
</feature>
<organism evidence="4 5">
    <name type="scientific">Vitrella brassicaformis (strain CCMP3155)</name>
    <dbReference type="NCBI Taxonomy" id="1169540"/>
    <lineage>
        <taxon>Eukaryota</taxon>
        <taxon>Sar</taxon>
        <taxon>Alveolata</taxon>
        <taxon>Colpodellida</taxon>
        <taxon>Vitrellaceae</taxon>
        <taxon>Vitrella</taxon>
    </lineage>
</organism>